<dbReference type="Proteomes" id="UP000256388">
    <property type="component" value="Unassembled WGS sequence"/>
</dbReference>
<dbReference type="EMBL" id="QUMS01000001">
    <property type="protein sequence ID" value="REG10855.1"/>
    <property type="molecule type" value="Genomic_DNA"/>
</dbReference>
<comment type="caution">
    <text evidence="1">The sequence shown here is derived from an EMBL/GenBank/DDBJ whole genome shotgun (WGS) entry which is preliminary data.</text>
</comment>
<dbReference type="AlphaFoldDB" id="A0A3E0AGQ8"/>
<name>A0A3E0AGQ8_9CHLR</name>
<dbReference type="Gene3D" id="3.30.70.1120">
    <property type="entry name" value="TT1725-like"/>
    <property type="match status" value="1"/>
</dbReference>
<evidence type="ECO:0000313" key="2">
    <source>
        <dbReference type="Proteomes" id="UP000256388"/>
    </source>
</evidence>
<dbReference type="SUPFAM" id="SSF103007">
    <property type="entry name" value="Hypothetical protein TT1725"/>
    <property type="match status" value="1"/>
</dbReference>
<sequence>MICVLECRFILPGCSSLKEKRSQVKPLINRLQREFNLSASEIDLQDIHDQAVIGCALISPDRVFMEKVMQRVVIFIEAYWKNMQLVDYKIEFY</sequence>
<reference evidence="1 2" key="1">
    <citation type="submission" date="2018-08" db="EMBL/GenBank/DDBJ databases">
        <title>Genomic Encyclopedia of Type Strains, Phase IV (KMG-IV): sequencing the most valuable type-strain genomes for metagenomic binning, comparative biology and taxonomic classification.</title>
        <authorList>
            <person name="Goeker M."/>
        </authorList>
    </citation>
    <scope>NUCLEOTIDE SEQUENCE [LARGE SCALE GENOMIC DNA]</scope>
    <source>
        <strain evidence="1 2">DSM 23923</strain>
    </source>
</reference>
<dbReference type="InterPro" id="IPR007546">
    <property type="entry name" value="DUF503"/>
</dbReference>
<dbReference type="PANTHER" id="PTHR36441">
    <property type="entry name" value="HYPOTHETICAL CYTOSOLIC PROTEIN"/>
    <property type="match status" value="1"/>
</dbReference>
<evidence type="ECO:0000313" key="1">
    <source>
        <dbReference type="EMBL" id="REG10855.1"/>
    </source>
</evidence>
<dbReference type="InterPro" id="IPR036746">
    <property type="entry name" value="TT1725-like_sf"/>
</dbReference>
<keyword evidence="2" id="KW-1185">Reference proteome</keyword>
<protein>
    <recommendedName>
        <fullName evidence="3">DUF503 domain-containing protein</fullName>
    </recommendedName>
</protein>
<organism evidence="1 2">
    <name type="scientific">Pelolinea submarina</name>
    <dbReference type="NCBI Taxonomy" id="913107"/>
    <lineage>
        <taxon>Bacteria</taxon>
        <taxon>Bacillati</taxon>
        <taxon>Chloroflexota</taxon>
        <taxon>Anaerolineae</taxon>
        <taxon>Anaerolineales</taxon>
        <taxon>Anaerolineaceae</taxon>
        <taxon>Pelolinea</taxon>
    </lineage>
</organism>
<gene>
    <name evidence="1" type="ORF">DFR64_0722</name>
</gene>
<evidence type="ECO:0008006" key="3">
    <source>
        <dbReference type="Google" id="ProtNLM"/>
    </source>
</evidence>
<dbReference type="Pfam" id="PF04456">
    <property type="entry name" value="DUF503"/>
    <property type="match status" value="1"/>
</dbReference>
<proteinExistence type="predicted"/>
<accession>A0A3E0AGQ8</accession>
<dbReference type="PANTHER" id="PTHR36441:SF1">
    <property type="entry name" value="DUF503 DOMAIN-CONTAINING PROTEIN"/>
    <property type="match status" value="1"/>
</dbReference>